<sequence length="286" mass="31870">MSNNPPPNYESLDHATHGPVTVDPNVGHDELPDDFKYSTTIISCEFPIRQRFMARVYAILSAQLLLTLTFCYAATTSARLQLFLLRHTALYVVAIIAALVSCVWLALAPRAEEYETEPADGRRATAVPWYCLARRGQYALLAVFTVAESYCLGGAVMFESRQIVLNALLVTAVVVVGVSLMAFSRRFQIALESATSIYYWLNLALLLLIGIGLSALLFGGMGGWLNYVYGWVGAVVFSVYLFVDTQLIFRKMYVGDEIRCAMMLYLDIINLFLSILRILSSQNNDD</sequence>
<dbReference type="GO" id="GO:0016020">
    <property type="term" value="C:membrane"/>
    <property type="evidence" value="ECO:0007669"/>
    <property type="project" value="UniProtKB-SubCell"/>
</dbReference>
<reference evidence="6 7" key="1">
    <citation type="submission" date="2020-06" db="EMBL/GenBank/DDBJ databases">
        <title>The yeast mating-type switching endonuclease HO is a domesticated member of an unorthodox homing genetic element family.</title>
        <authorList>
            <person name="Coughlan A.Y."/>
            <person name="Lombardi L."/>
            <person name="Braun-Galleani S."/>
            <person name="Martos A.R."/>
            <person name="Galeote V."/>
            <person name="Bigey F."/>
            <person name="Dequin S."/>
            <person name="Byrne K.P."/>
            <person name="Wolfe K.H."/>
        </authorList>
    </citation>
    <scope>NUCLEOTIDE SEQUENCE [LARGE SCALE GENOMIC DNA]</scope>
    <source>
        <strain evidence="6 7">CBS2947</strain>
    </source>
</reference>
<evidence type="ECO:0000256" key="3">
    <source>
        <dbReference type="ARBA" id="ARBA00022989"/>
    </source>
</evidence>
<dbReference type="PANTHER" id="PTHR23291:SF50">
    <property type="entry name" value="PROTEIN LIFEGUARD 4"/>
    <property type="match status" value="1"/>
</dbReference>
<dbReference type="AlphaFoldDB" id="A0A7H9HU67"/>
<dbReference type="InterPro" id="IPR006214">
    <property type="entry name" value="Bax_inhibitor_1-related"/>
</dbReference>
<feature type="transmembrane region" description="Helical" evidence="5">
    <location>
        <begin position="56"/>
        <end position="76"/>
    </location>
</feature>
<evidence type="ECO:0000256" key="2">
    <source>
        <dbReference type="ARBA" id="ARBA00022692"/>
    </source>
</evidence>
<gene>
    <name evidence="6" type="ORF">HG537_0E02360</name>
</gene>
<dbReference type="Pfam" id="PF01027">
    <property type="entry name" value="Bax1-I"/>
    <property type="match status" value="1"/>
</dbReference>
<organism evidence="6 7">
    <name type="scientific">Torulaspora globosa</name>
    <dbReference type="NCBI Taxonomy" id="48254"/>
    <lineage>
        <taxon>Eukaryota</taxon>
        <taxon>Fungi</taxon>
        <taxon>Dikarya</taxon>
        <taxon>Ascomycota</taxon>
        <taxon>Saccharomycotina</taxon>
        <taxon>Saccharomycetes</taxon>
        <taxon>Saccharomycetales</taxon>
        <taxon>Saccharomycetaceae</taxon>
        <taxon>Torulaspora</taxon>
    </lineage>
</organism>
<feature type="transmembrane region" description="Helical" evidence="5">
    <location>
        <begin position="224"/>
        <end position="243"/>
    </location>
</feature>
<feature type="transmembrane region" description="Helical" evidence="5">
    <location>
        <begin position="138"/>
        <end position="157"/>
    </location>
</feature>
<keyword evidence="4 5" id="KW-0472">Membrane</keyword>
<comment type="similarity">
    <text evidence="5">Belongs to the BI1 family.</text>
</comment>
<dbReference type="EMBL" id="CP059271">
    <property type="protein sequence ID" value="QLQ80881.1"/>
    <property type="molecule type" value="Genomic_DNA"/>
</dbReference>
<feature type="transmembrane region" description="Helical" evidence="5">
    <location>
        <begin position="88"/>
        <end position="107"/>
    </location>
</feature>
<name>A0A7H9HU67_9SACH</name>
<dbReference type="Proteomes" id="UP000510647">
    <property type="component" value="Chromosome 5"/>
</dbReference>
<accession>A0A7H9HU67</accession>
<evidence type="ECO:0000256" key="4">
    <source>
        <dbReference type="ARBA" id="ARBA00023136"/>
    </source>
</evidence>
<feature type="transmembrane region" description="Helical" evidence="5">
    <location>
        <begin position="196"/>
        <end position="218"/>
    </location>
</feature>
<keyword evidence="2 5" id="KW-0812">Transmembrane</keyword>
<keyword evidence="7" id="KW-1185">Reference proteome</keyword>
<evidence type="ECO:0000256" key="5">
    <source>
        <dbReference type="RuleBase" id="RU004379"/>
    </source>
</evidence>
<evidence type="ECO:0000256" key="1">
    <source>
        <dbReference type="ARBA" id="ARBA00004141"/>
    </source>
</evidence>
<feature type="transmembrane region" description="Helical" evidence="5">
    <location>
        <begin position="163"/>
        <end position="184"/>
    </location>
</feature>
<protein>
    <submittedName>
        <fullName evidence="6">Uncharacterized protein</fullName>
    </submittedName>
</protein>
<evidence type="ECO:0000313" key="6">
    <source>
        <dbReference type="EMBL" id="QLQ80881.1"/>
    </source>
</evidence>
<proteinExistence type="inferred from homology"/>
<comment type="subcellular location">
    <subcellularLocation>
        <location evidence="1">Membrane</location>
        <topology evidence="1">Multi-pass membrane protein</topology>
    </subcellularLocation>
</comment>
<dbReference type="PANTHER" id="PTHR23291">
    <property type="entry name" value="BAX INHIBITOR-RELATED"/>
    <property type="match status" value="1"/>
</dbReference>
<dbReference type="OrthoDB" id="7933078at2759"/>
<evidence type="ECO:0000313" key="7">
    <source>
        <dbReference type="Proteomes" id="UP000510647"/>
    </source>
</evidence>
<keyword evidence="3 5" id="KW-1133">Transmembrane helix</keyword>